<dbReference type="AlphaFoldDB" id="A0A4S4EVS1"/>
<evidence type="ECO:0000313" key="1">
    <source>
        <dbReference type="EMBL" id="THG21069.1"/>
    </source>
</evidence>
<accession>A0A4S4EVS1</accession>
<evidence type="ECO:0000313" key="2">
    <source>
        <dbReference type="Proteomes" id="UP000306102"/>
    </source>
</evidence>
<gene>
    <name evidence="1" type="ORF">TEA_020554</name>
</gene>
<organism evidence="1 2">
    <name type="scientific">Camellia sinensis var. sinensis</name>
    <name type="common">China tea</name>
    <dbReference type="NCBI Taxonomy" id="542762"/>
    <lineage>
        <taxon>Eukaryota</taxon>
        <taxon>Viridiplantae</taxon>
        <taxon>Streptophyta</taxon>
        <taxon>Embryophyta</taxon>
        <taxon>Tracheophyta</taxon>
        <taxon>Spermatophyta</taxon>
        <taxon>Magnoliopsida</taxon>
        <taxon>eudicotyledons</taxon>
        <taxon>Gunneridae</taxon>
        <taxon>Pentapetalae</taxon>
        <taxon>asterids</taxon>
        <taxon>Ericales</taxon>
        <taxon>Theaceae</taxon>
        <taxon>Camellia</taxon>
    </lineage>
</organism>
<dbReference type="Proteomes" id="UP000306102">
    <property type="component" value="Unassembled WGS sequence"/>
</dbReference>
<dbReference type="SUPFAM" id="SSF117281">
    <property type="entry name" value="Kelch motif"/>
    <property type="match status" value="1"/>
</dbReference>
<evidence type="ECO:0008006" key="3">
    <source>
        <dbReference type="Google" id="ProtNLM"/>
    </source>
</evidence>
<keyword evidence="2" id="KW-1185">Reference proteome</keyword>
<reference evidence="1 2" key="1">
    <citation type="journal article" date="2018" name="Proc. Natl. Acad. Sci. U.S.A.">
        <title>Draft genome sequence of Camellia sinensis var. sinensis provides insights into the evolution of the tea genome and tea quality.</title>
        <authorList>
            <person name="Wei C."/>
            <person name="Yang H."/>
            <person name="Wang S."/>
            <person name="Zhao J."/>
            <person name="Liu C."/>
            <person name="Gao L."/>
            <person name="Xia E."/>
            <person name="Lu Y."/>
            <person name="Tai Y."/>
            <person name="She G."/>
            <person name="Sun J."/>
            <person name="Cao H."/>
            <person name="Tong W."/>
            <person name="Gao Q."/>
            <person name="Li Y."/>
            <person name="Deng W."/>
            <person name="Jiang X."/>
            <person name="Wang W."/>
            <person name="Chen Q."/>
            <person name="Zhang S."/>
            <person name="Li H."/>
            <person name="Wu J."/>
            <person name="Wang P."/>
            <person name="Li P."/>
            <person name="Shi C."/>
            <person name="Zheng F."/>
            <person name="Jian J."/>
            <person name="Huang B."/>
            <person name="Shan D."/>
            <person name="Shi M."/>
            <person name="Fang C."/>
            <person name="Yue Y."/>
            <person name="Li F."/>
            <person name="Li D."/>
            <person name="Wei S."/>
            <person name="Han B."/>
            <person name="Jiang C."/>
            <person name="Yin Y."/>
            <person name="Xia T."/>
            <person name="Zhang Z."/>
            <person name="Bennetzen J.L."/>
            <person name="Zhao S."/>
            <person name="Wan X."/>
        </authorList>
    </citation>
    <scope>NUCLEOTIDE SEQUENCE [LARGE SCALE GENOMIC DNA]</scope>
    <source>
        <strain evidence="2">cv. Shuchazao</strain>
        <tissue evidence="1">Leaf</tissue>
    </source>
</reference>
<sequence length="365" mass="41166">MRMATKKDLYMYVQSPEVLCRLNVTKLCKGGTDLELLCDFHNCTSTSGGSLTGMGCMVMDSKLYMVGGANVVIDENDGSCKENFCLDAFAFDPTTDPTKEGLLVPVRDISRLLGYKPRPIMVTLEGKIYLLSRHSYHSYHSYLFELDLEVPHFEVFDLNLVDGGDRKWEILPKPLSFSKSGGDTILDYFAWGHRLGIYTQAGFCMFGASKNKWEDGTEFSSQFSVLDDLSFVLRPSDVGVEFEGFCIAMSRNGDQLTAYDFEDANGFLKSHWVLSELSIMFNPWLEFYVGFVAHLGDGRMCFLYGGEEEKLFPGGRFIIRVAVFRVFKTVGVGGKPFLSVQIEHLQAYELQNWNCADRIIESVIM</sequence>
<name>A0A4S4EVS1_CAMSN</name>
<comment type="caution">
    <text evidence="1">The sequence shown here is derived from an EMBL/GenBank/DDBJ whole genome shotgun (WGS) entry which is preliminary data.</text>
</comment>
<protein>
    <recommendedName>
        <fullName evidence="3">F-box associated domain-containing protein</fullName>
    </recommendedName>
</protein>
<dbReference type="EMBL" id="SDRB02001612">
    <property type="protein sequence ID" value="THG21069.1"/>
    <property type="molecule type" value="Genomic_DNA"/>
</dbReference>
<dbReference type="InterPro" id="IPR015915">
    <property type="entry name" value="Kelch-typ_b-propeller"/>
</dbReference>
<proteinExistence type="predicted"/>